<proteinExistence type="predicted"/>
<evidence type="ECO:0000259" key="2">
    <source>
        <dbReference type="PROSITE" id="PS51704"/>
    </source>
</evidence>
<dbReference type="AlphaFoldDB" id="A0A7M5XCY7"/>
<keyword evidence="4" id="KW-1185">Reference proteome</keyword>
<name>A0A7M5XCY7_9CNID</name>
<protein>
    <recommendedName>
        <fullName evidence="2">GP-PDE domain-containing protein</fullName>
    </recommendedName>
</protein>
<dbReference type="GO" id="GO:0008081">
    <property type="term" value="F:phosphoric diester hydrolase activity"/>
    <property type="evidence" value="ECO:0007669"/>
    <property type="project" value="InterPro"/>
</dbReference>
<sequence length="378" mass="42785">MFKALFWVFLLYFEVQGLDSKIIRKGGRLRRKYPASCHQLNLKVQPVSPSHLFLRTARPVIISKRGRTDLFQENTKEGVISAICDLGVEAVEYDVAKTKDDKLILFNDGNTKRMTGVNKVVAESTYEELQKLDIMKEIHFGGKIFNYDQTRKIPLFEDVLLATRQYKVVHFIEMVPYLPFTGDTIEAAKTGQLVAAMVTRLGMVNNVFVMSSDFRKVAAAKAANPQISTVALFGSPGLLFPKAVYVKEFEKAGELSRLTGAPNPFTAIEQCIKDSPDSTEEFFDFVVNHGIIFKAIGVSFLGLDFPVYQRNPKLLRIFRRNYGKKISAGIGTLYDQEKSEDQNKVDEKTLLRLLADRKGTLQRILTDDVPRLRRLLCV</sequence>
<feature type="signal peptide" evidence="1">
    <location>
        <begin position="1"/>
        <end position="17"/>
    </location>
</feature>
<dbReference type="EnsemblMetazoa" id="CLYHEMT020177.1">
    <property type="protein sequence ID" value="CLYHEMP020177.1"/>
    <property type="gene ID" value="CLYHEMG020177"/>
</dbReference>
<dbReference type="Pfam" id="PF03009">
    <property type="entry name" value="GDPD"/>
    <property type="match status" value="1"/>
</dbReference>
<dbReference type="RefSeq" id="XP_066924687.1">
    <property type="nucleotide sequence ID" value="XM_067068586.1"/>
</dbReference>
<dbReference type="InterPro" id="IPR030395">
    <property type="entry name" value="GP_PDE_dom"/>
</dbReference>
<feature type="domain" description="GP-PDE" evidence="2">
    <location>
        <begin position="59"/>
        <end position="376"/>
    </location>
</feature>
<dbReference type="SUPFAM" id="SSF51695">
    <property type="entry name" value="PLC-like phosphodiesterases"/>
    <property type="match status" value="1"/>
</dbReference>
<reference evidence="3" key="1">
    <citation type="submission" date="2021-01" db="UniProtKB">
        <authorList>
            <consortium name="EnsemblMetazoa"/>
        </authorList>
    </citation>
    <scope>IDENTIFICATION</scope>
</reference>
<dbReference type="GeneID" id="136811983"/>
<accession>A0A7M5XCY7</accession>
<organism evidence="3 4">
    <name type="scientific">Clytia hemisphaerica</name>
    <dbReference type="NCBI Taxonomy" id="252671"/>
    <lineage>
        <taxon>Eukaryota</taxon>
        <taxon>Metazoa</taxon>
        <taxon>Cnidaria</taxon>
        <taxon>Hydrozoa</taxon>
        <taxon>Hydroidolina</taxon>
        <taxon>Leptothecata</taxon>
        <taxon>Obeliida</taxon>
        <taxon>Clytiidae</taxon>
        <taxon>Clytia</taxon>
    </lineage>
</organism>
<evidence type="ECO:0000313" key="3">
    <source>
        <dbReference type="EnsemblMetazoa" id="CLYHEMP020177.1"/>
    </source>
</evidence>
<dbReference type="GO" id="GO:0006629">
    <property type="term" value="P:lipid metabolic process"/>
    <property type="evidence" value="ECO:0007669"/>
    <property type="project" value="InterPro"/>
</dbReference>
<dbReference type="PROSITE" id="PS51704">
    <property type="entry name" value="GP_PDE"/>
    <property type="match status" value="1"/>
</dbReference>
<feature type="chain" id="PRO_5029698435" description="GP-PDE domain-containing protein" evidence="1">
    <location>
        <begin position="18"/>
        <end position="378"/>
    </location>
</feature>
<dbReference type="OrthoDB" id="197419at2759"/>
<evidence type="ECO:0000313" key="4">
    <source>
        <dbReference type="Proteomes" id="UP000594262"/>
    </source>
</evidence>
<dbReference type="InterPro" id="IPR017946">
    <property type="entry name" value="PLC-like_Pdiesterase_TIM-brl"/>
</dbReference>
<dbReference type="Gene3D" id="3.20.20.190">
    <property type="entry name" value="Phosphatidylinositol (PI) phosphodiesterase"/>
    <property type="match status" value="1"/>
</dbReference>
<dbReference type="PANTHER" id="PTHR46211:SF14">
    <property type="entry name" value="GLYCEROPHOSPHODIESTER PHOSPHODIESTERASE"/>
    <property type="match status" value="1"/>
</dbReference>
<dbReference type="Proteomes" id="UP000594262">
    <property type="component" value="Unplaced"/>
</dbReference>
<keyword evidence="1" id="KW-0732">Signal</keyword>
<evidence type="ECO:0000256" key="1">
    <source>
        <dbReference type="SAM" id="SignalP"/>
    </source>
</evidence>
<dbReference type="PANTHER" id="PTHR46211">
    <property type="entry name" value="GLYCEROPHOSPHORYL DIESTER PHOSPHODIESTERASE"/>
    <property type="match status" value="1"/>
</dbReference>